<dbReference type="KEGG" id="vpn:A21D_00583"/>
<evidence type="ECO:0000313" key="2">
    <source>
        <dbReference type="Proteomes" id="UP000234237"/>
    </source>
</evidence>
<gene>
    <name evidence="1" type="ORF">A21D_00583</name>
</gene>
<sequence length="93" mass="10925">MLNGDVTIEKPQLKGIEEGGEEQWLIIFANGNTHIRNNSVNQDKPSTIHVFSIQQAILKCLEFIYRWRYFCSSRRTQCDTRAGRENRFLEHNI</sequence>
<dbReference type="AlphaFoldDB" id="A0A2K9IVB5"/>
<proteinExistence type="predicted"/>
<reference evidence="2" key="1">
    <citation type="submission" date="2016-11" db="EMBL/GenBank/DDBJ databases">
        <title>Complete genome sequence of Virgibacillus pantothenticus 21D, a halophilic bacterium isolated from the deep hypersaline anoxic basin Discovery in the Mediterranean Sea.</title>
        <authorList>
            <person name="Zeaiter Z."/>
            <person name="Booth J.M."/>
            <person name="Prosdocimi E.M."/>
            <person name="Mapelli F."/>
            <person name="Fusi M."/>
            <person name="Daffonchio D."/>
            <person name="Borin S."/>
            <person name="Crotti E."/>
        </authorList>
    </citation>
    <scope>NUCLEOTIDE SEQUENCE [LARGE SCALE GENOMIC DNA]</scope>
    <source>
        <strain evidence="2">21D</strain>
    </source>
</reference>
<accession>A0A2K9IVB5</accession>
<organism evidence="1 2">
    <name type="scientific">Virgibacillus dokdonensis</name>
    <dbReference type="NCBI Taxonomy" id="302167"/>
    <lineage>
        <taxon>Bacteria</taxon>
        <taxon>Bacillati</taxon>
        <taxon>Bacillota</taxon>
        <taxon>Bacilli</taxon>
        <taxon>Bacillales</taxon>
        <taxon>Bacillaceae</taxon>
        <taxon>Virgibacillus</taxon>
    </lineage>
</organism>
<protein>
    <submittedName>
        <fullName evidence="1">Uncharacterized protein</fullName>
    </submittedName>
</protein>
<dbReference type="RefSeq" id="WP_101932635.1">
    <property type="nucleotide sequence ID" value="NZ_CP018622.1"/>
</dbReference>
<dbReference type="Proteomes" id="UP000234237">
    <property type="component" value="Chromosome"/>
</dbReference>
<name>A0A2K9IVB5_9BACI</name>
<evidence type="ECO:0000313" key="1">
    <source>
        <dbReference type="EMBL" id="AUJ23696.1"/>
    </source>
</evidence>
<dbReference type="EMBL" id="CP018622">
    <property type="protein sequence ID" value="AUJ23696.1"/>
    <property type="molecule type" value="Genomic_DNA"/>
</dbReference>